<reference evidence="1" key="1">
    <citation type="journal article" date="2014" name="Front. Microbiol.">
        <title>High frequency of phylogenetically diverse reductive dehalogenase-homologous genes in deep subseafloor sedimentary metagenomes.</title>
        <authorList>
            <person name="Kawai M."/>
            <person name="Futagami T."/>
            <person name="Toyoda A."/>
            <person name="Takaki Y."/>
            <person name="Nishi S."/>
            <person name="Hori S."/>
            <person name="Arai W."/>
            <person name="Tsubouchi T."/>
            <person name="Morono Y."/>
            <person name="Uchiyama I."/>
            <person name="Ito T."/>
            <person name="Fujiyama A."/>
            <person name="Inagaki F."/>
            <person name="Takami H."/>
        </authorList>
    </citation>
    <scope>NUCLEOTIDE SEQUENCE</scope>
    <source>
        <strain evidence="1">Expedition CK06-06</strain>
    </source>
</reference>
<comment type="caution">
    <text evidence="1">The sequence shown here is derived from an EMBL/GenBank/DDBJ whole genome shotgun (WGS) entry which is preliminary data.</text>
</comment>
<organism evidence="1">
    <name type="scientific">marine sediment metagenome</name>
    <dbReference type="NCBI Taxonomy" id="412755"/>
    <lineage>
        <taxon>unclassified sequences</taxon>
        <taxon>metagenomes</taxon>
        <taxon>ecological metagenomes</taxon>
    </lineage>
</organism>
<protein>
    <recommendedName>
        <fullName evidence="2">HTH cro/C1-type domain-containing protein</fullName>
    </recommendedName>
</protein>
<evidence type="ECO:0000313" key="1">
    <source>
        <dbReference type="EMBL" id="GAG23118.1"/>
    </source>
</evidence>
<feature type="non-terminal residue" evidence="1">
    <location>
        <position position="1"/>
    </location>
</feature>
<dbReference type="AlphaFoldDB" id="X0WF27"/>
<name>X0WF27_9ZZZZ</name>
<dbReference type="EMBL" id="BARS01033189">
    <property type="protein sequence ID" value="GAG23118.1"/>
    <property type="molecule type" value="Genomic_DNA"/>
</dbReference>
<proteinExistence type="predicted"/>
<sequence length="86" mass="10454">NMPRPRTVTICNRKIRHIIEREMAKKGLTFADIAKRRRCDVRTVREFFRDIGTRRHRIQTLRQFSLALKRPADWLVRLLQDNGFRH</sequence>
<evidence type="ECO:0008006" key="2">
    <source>
        <dbReference type="Google" id="ProtNLM"/>
    </source>
</evidence>
<gene>
    <name evidence="1" type="ORF">S01H1_51438</name>
</gene>
<accession>X0WF27</accession>